<feature type="non-terminal residue" evidence="1">
    <location>
        <position position="1"/>
    </location>
</feature>
<proteinExistence type="predicted"/>
<evidence type="ECO:0000313" key="1">
    <source>
        <dbReference type="EMBL" id="KAI0055827.1"/>
    </source>
</evidence>
<protein>
    <submittedName>
        <fullName evidence="1">Uncharacterized protein</fullName>
    </submittedName>
</protein>
<comment type="caution">
    <text evidence="1">The sequence shown here is derived from an EMBL/GenBank/DDBJ whole genome shotgun (WGS) entry which is preliminary data.</text>
</comment>
<dbReference type="EMBL" id="MU277278">
    <property type="protein sequence ID" value="KAI0055827.1"/>
    <property type="molecule type" value="Genomic_DNA"/>
</dbReference>
<name>A0ACB8SHX1_9AGAM</name>
<reference evidence="1" key="1">
    <citation type="submission" date="2021-03" db="EMBL/GenBank/DDBJ databases">
        <authorList>
            <consortium name="DOE Joint Genome Institute"/>
            <person name="Ahrendt S."/>
            <person name="Looney B.P."/>
            <person name="Miyauchi S."/>
            <person name="Morin E."/>
            <person name="Drula E."/>
            <person name="Courty P.E."/>
            <person name="Chicoki N."/>
            <person name="Fauchery L."/>
            <person name="Kohler A."/>
            <person name="Kuo A."/>
            <person name="Labutti K."/>
            <person name="Pangilinan J."/>
            <person name="Lipzen A."/>
            <person name="Riley R."/>
            <person name="Andreopoulos W."/>
            <person name="He G."/>
            <person name="Johnson J."/>
            <person name="Barry K.W."/>
            <person name="Grigoriev I.V."/>
            <person name="Nagy L."/>
            <person name="Hibbett D."/>
            <person name="Henrissat B."/>
            <person name="Matheny P.B."/>
            <person name="Labbe J."/>
            <person name="Martin F."/>
        </authorList>
    </citation>
    <scope>NUCLEOTIDE SEQUENCE</scope>
    <source>
        <strain evidence="1">HHB10654</strain>
    </source>
</reference>
<evidence type="ECO:0000313" key="2">
    <source>
        <dbReference type="Proteomes" id="UP000814140"/>
    </source>
</evidence>
<sequence length="89" mass="10615">HKLSTTDRPSEMAHWIRRKRDYAKPPPIEDVQEFADNFRRWWGGMQPEWRGRQWPLKRDSIPGETWEATRKGGANGIVIVIIMLSWWAE</sequence>
<feature type="non-terminal residue" evidence="1">
    <location>
        <position position="89"/>
    </location>
</feature>
<gene>
    <name evidence="1" type="ORF">BV25DRAFT_1788094</name>
</gene>
<accession>A0ACB8SHX1</accession>
<reference evidence="1" key="2">
    <citation type="journal article" date="2022" name="New Phytol.">
        <title>Evolutionary transition to the ectomycorrhizal habit in the genomes of a hyperdiverse lineage of mushroom-forming fungi.</title>
        <authorList>
            <person name="Looney B."/>
            <person name="Miyauchi S."/>
            <person name="Morin E."/>
            <person name="Drula E."/>
            <person name="Courty P.E."/>
            <person name="Kohler A."/>
            <person name="Kuo A."/>
            <person name="LaButti K."/>
            <person name="Pangilinan J."/>
            <person name="Lipzen A."/>
            <person name="Riley R."/>
            <person name="Andreopoulos W."/>
            <person name="He G."/>
            <person name="Johnson J."/>
            <person name="Nolan M."/>
            <person name="Tritt A."/>
            <person name="Barry K.W."/>
            <person name="Grigoriev I.V."/>
            <person name="Nagy L.G."/>
            <person name="Hibbett D."/>
            <person name="Henrissat B."/>
            <person name="Matheny P.B."/>
            <person name="Labbe J."/>
            <person name="Martin F.M."/>
        </authorList>
    </citation>
    <scope>NUCLEOTIDE SEQUENCE</scope>
    <source>
        <strain evidence="1">HHB10654</strain>
    </source>
</reference>
<keyword evidence="2" id="KW-1185">Reference proteome</keyword>
<dbReference type="Proteomes" id="UP000814140">
    <property type="component" value="Unassembled WGS sequence"/>
</dbReference>
<organism evidence="1 2">
    <name type="scientific">Artomyces pyxidatus</name>
    <dbReference type="NCBI Taxonomy" id="48021"/>
    <lineage>
        <taxon>Eukaryota</taxon>
        <taxon>Fungi</taxon>
        <taxon>Dikarya</taxon>
        <taxon>Basidiomycota</taxon>
        <taxon>Agaricomycotina</taxon>
        <taxon>Agaricomycetes</taxon>
        <taxon>Russulales</taxon>
        <taxon>Auriscalpiaceae</taxon>
        <taxon>Artomyces</taxon>
    </lineage>
</organism>